<evidence type="ECO:0000313" key="3">
    <source>
        <dbReference type="EMBL" id="MYM57606.1"/>
    </source>
</evidence>
<sequence>MDRSATAHDNLWRASSAERVDSQPLDRDIDVDLAVIGGGFTGSSAALEAARRGASVALLEGETIGHGGSGRNVGLVNAGLWLPPDDVIAEMGEAPGRRLIAALAEGPAKVFGLIDSEGIDCEATRNGTLHLAHAPKGVADLQSRCDQGQRLGAPITLLDRAETVARTGSEAFHGALLDPRAGTVQPLAYCRGLARAAQGAGAQLFENTPVAAIAWQGDHWQIAAHGHAVRAKALLLATGGYHRDITAPFAPRFVPVHYSQFATAPLPAALRDKILPGGEGCWDTALVMSSVRIDKAGRLIVGGMGDSTGPYAPLHRSWGRRKLRRLFPELADIPFEHGWSGRIAMTGDHIPKVVAFGPSAYATFGYSGRGISPGTVFGTAAAEALLDNRPDALPIPVLDGYAERFTAAKGAWYEFGASLIHTLPA</sequence>
<name>A0A6L8LR62_9RHOB</name>
<gene>
    <name evidence="3" type="ORF">GR167_20010</name>
</gene>
<accession>A0A6L8LR62</accession>
<dbReference type="SUPFAM" id="SSF51905">
    <property type="entry name" value="FAD/NAD(P)-binding domain"/>
    <property type="match status" value="1"/>
</dbReference>
<feature type="domain" description="FAD dependent oxidoreductase" evidence="2">
    <location>
        <begin position="32"/>
        <end position="383"/>
    </location>
</feature>
<dbReference type="RefSeq" id="WP_160975510.1">
    <property type="nucleotide sequence ID" value="NZ_WWEN01000017.1"/>
</dbReference>
<dbReference type="GO" id="GO:0005737">
    <property type="term" value="C:cytoplasm"/>
    <property type="evidence" value="ECO:0007669"/>
    <property type="project" value="TreeGrafter"/>
</dbReference>
<dbReference type="InterPro" id="IPR036188">
    <property type="entry name" value="FAD/NAD-bd_sf"/>
</dbReference>
<evidence type="ECO:0000256" key="1">
    <source>
        <dbReference type="ARBA" id="ARBA00023002"/>
    </source>
</evidence>
<keyword evidence="1" id="KW-0560">Oxidoreductase</keyword>
<evidence type="ECO:0000313" key="4">
    <source>
        <dbReference type="Proteomes" id="UP000479043"/>
    </source>
</evidence>
<dbReference type="Pfam" id="PF01266">
    <property type="entry name" value="DAO"/>
    <property type="match status" value="1"/>
</dbReference>
<comment type="caution">
    <text evidence="3">The sequence shown here is derived from an EMBL/GenBank/DDBJ whole genome shotgun (WGS) entry which is preliminary data.</text>
</comment>
<dbReference type="InterPro" id="IPR006076">
    <property type="entry name" value="FAD-dep_OxRdtase"/>
</dbReference>
<dbReference type="Gene3D" id="3.50.50.60">
    <property type="entry name" value="FAD/NAD(P)-binding domain"/>
    <property type="match status" value="1"/>
</dbReference>
<proteinExistence type="predicted"/>
<dbReference type="Proteomes" id="UP000479043">
    <property type="component" value="Unassembled WGS sequence"/>
</dbReference>
<dbReference type="Gene3D" id="3.30.9.10">
    <property type="entry name" value="D-Amino Acid Oxidase, subunit A, domain 2"/>
    <property type="match status" value="1"/>
</dbReference>
<dbReference type="PRINTS" id="PR00411">
    <property type="entry name" value="PNDRDTASEI"/>
</dbReference>
<reference evidence="3 4" key="1">
    <citation type="submission" date="2020-01" db="EMBL/GenBank/DDBJ databases">
        <authorList>
            <person name="Chen S."/>
        </authorList>
    </citation>
    <scope>NUCLEOTIDE SEQUENCE [LARGE SCALE GENOMIC DNA]</scope>
    <source>
        <strain evidence="3 4">GS-10</strain>
    </source>
</reference>
<dbReference type="AlphaFoldDB" id="A0A6L8LR62"/>
<keyword evidence="4" id="KW-1185">Reference proteome</keyword>
<dbReference type="GO" id="GO:0016491">
    <property type="term" value="F:oxidoreductase activity"/>
    <property type="evidence" value="ECO:0007669"/>
    <property type="project" value="UniProtKB-KW"/>
</dbReference>
<organism evidence="3 4">
    <name type="scientific">Thalassovita mangrovi</name>
    <dbReference type="NCBI Taxonomy" id="2692236"/>
    <lineage>
        <taxon>Bacteria</taxon>
        <taxon>Pseudomonadati</taxon>
        <taxon>Pseudomonadota</taxon>
        <taxon>Alphaproteobacteria</taxon>
        <taxon>Rhodobacterales</taxon>
        <taxon>Roseobacteraceae</taxon>
        <taxon>Thalassovita</taxon>
    </lineage>
</organism>
<dbReference type="PANTHER" id="PTHR13847">
    <property type="entry name" value="SARCOSINE DEHYDROGENASE-RELATED"/>
    <property type="match status" value="1"/>
</dbReference>
<protein>
    <submittedName>
        <fullName evidence="3">FAD-dependent oxidoreductase</fullName>
    </submittedName>
</protein>
<dbReference type="PANTHER" id="PTHR13847:SF275">
    <property type="entry name" value="GAMMA-GLUTAMYLPUTRESCINE OXIDOREDUCTASE"/>
    <property type="match status" value="1"/>
</dbReference>
<dbReference type="EMBL" id="WWEN01000017">
    <property type="protein sequence ID" value="MYM57606.1"/>
    <property type="molecule type" value="Genomic_DNA"/>
</dbReference>
<evidence type="ECO:0000259" key="2">
    <source>
        <dbReference type="Pfam" id="PF01266"/>
    </source>
</evidence>